<dbReference type="OrthoDB" id="2400069at2759"/>
<accession>A0A2T9YK06</accession>
<name>A0A2T9YK06_9FUNG</name>
<keyword evidence="2" id="KW-1185">Reference proteome</keyword>
<evidence type="ECO:0000313" key="2">
    <source>
        <dbReference type="Proteomes" id="UP000245383"/>
    </source>
</evidence>
<dbReference type="EMBL" id="MBFR01000153">
    <property type="protein sequence ID" value="PVU92671.1"/>
    <property type="molecule type" value="Genomic_DNA"/>
</dbReference>
<sequence length="158" mass="17930">MKKNSTKKIGTGTCARNAGESQASDMAGLLPHMHQAVGEYTLTPKQFTQKLCWLMTICGFMRPSNIERIYDKRTIDNEEFVRLVVISPKKKLRSLNNFEKKIGRQRINKHMNSLMKLILIDKESKVPKARALGSTILSRRSQNNITNLVLGNVNSEAR</sequence>
<organism evidence="1 2">
    <name type="scientific">Smittium simulii</name>
    <dbReference type="NCBI Taxonomy" id="133385"/>
    <lineage>
        <taxon>Eukaryota</taxon>
        <taxon>Fungi</taxon>
        <taxon>Fungi incertae sedis</taxon>
        <taxon>Zoopagomycota</taxon>
        <taxon>Kickxellomycotina</taxon>
        <taxon>Harpellomycetes</taxon>
        <taxon>Harpellales</taxon>
        <taxon>Legeriomycetaceae</taxon>
        <taxon>Smittium</taxon>
    </lineage>
</organism>
<proteinExistence type="predicted"/>
<dbReference type="Proteomes" id="UP000245383">
    <property type="component" value="Unassembled WGS sequence"/>
</dbReference>
<evidence type="ECO:0000313" key="1">
    <source>
        <dbReference type="EMBL" id="PVU92671.1"/>
    </source>
</evidence>
<comment type="caution">
    <text evidence="1">The sequence shown here is derived from an EMBL/GenBank/DDBJ whole genome shotgun (WGS) entry which is preliminary data.</text>
</comment>
<dbReference type="STRING" id="133385.A0A2T9YK06"/>
<protein>
    <submittedName>
        <fullName evidence="1">Uncharacterized protein</fullName>
    </submittedName>
</protein>
<gene>
    <name evidence="1" type="ORF">BB561_003689</name>
</gene>
<reference evidence="1 2" key="1">
    <citation type="journal article" date="2018" name="MBio">
        <title>Comparative Genomics Reveals the Core Gene Toolbox for the Fungus-Insect Symbiosis.</title>
        <authorList>
            <person name="Wang Y."/>
            <person name="Stata M."/>
            <person name="Wang W."/>
            <person name="Stajich J.E."/>
            <person name="White M.M."/>
            <person name="Moncalvo J.M."/>
        </authorList>
    </citation>
    <scope>NUCLEOTIDE SEQUENCE [LARGE SCALE GENOMIC DNA]</scope>
    <source>
        <strain evidence="1 2">SWE-8-4</strain>
    </source>
</reference>
<dbReference type="AlphaFoldDB" id="A0A2T9YK06"/>